<gene>
    <name evidence="1" type="ordered locus">MHC_03590</name>
</gene>
<dbReference type="AlphaFoldDB" id="H6N7F6"/>
<keyword evidence="2" id="KW-1185">Reference proteome</keyword>
<evidence type="ECO:0000313" key="2">
    <source>
        <dbReference type="Proteomes" id="UP000009135"/>
    </source>
</evidence>
<proteinExistence type="predicted"/>
<dbReference type="KEGG" id="mhe:MHC_03590"/>
<dbReference type="Proteomes" id="UP000009135">
    <property type="component" value="Chromosome"/>
</dbReference>
<dbReference type="OrthoDB" id="9824698at2"/>
<dbReference type="EMBL" id="CP003199">
    <property type="protein sequence ID" value="AEW45578.1"/>
    <property type="molecule type" value="Genomic_DNA"/>
</dbReference>
<sequence length="210" mass="23697">MNPVSKIAISVLAVGGATAAGGYSWHLSQLSTISSLIEVDEEVIQLTNSSSVGDWNAAWKTYKESNNAWKIPDYNSVDAPQSFKDVCLNKSQEKTKGVHSSEFQNFKKWCSRNLTVAEWLKKSNISLLNSSDTSDKWDAAWKRYKDEPKNKTQDGQKAADKDIWEIKDWTSNKDQNKASEGFKEKCSEKASLKIKNKNDDLYQQVSSWCV</sequence>
<reference evidence="1 2" key="1">
    <citation type="journal article" date="2012" name="J. Bacteriol.">
        <title>Complete genome sequence of Mycoplasma haemocanis strain Illinois.</title>
        <authorList>
            <person name="do Nascimento N.C."/>
            <person name="Guimaraes A.M."/>
            <person name="Santos A.P."/>
            <person name="Sanmiguel P.J."/>
            <person name="Messick J.B."/>
        </authorList>
    </citation>
    <scope>NUCLEOTIDE SEQUENCE [LARGE SCALE GENOMIC DNA]</scope>
    <source>
        <strain evidence="1 2">Illinois</strain>
    </source>
</reference>
<accession>H6N7F6</accession>
<name>H6N7F6_MYCHN</name>
<dbReference type="HOGENOM" id="CLU_098620_0_0_14"/>
<evidence type="ECO:0000313" key="1">
    <source>
        <dbReference type="EMBL" id="AEW45578.1"/>
    </source>
</evidence>
<organism evidence="1 2">
    <name type="scientific">Mycoplasma haemocanis (strain Illinois)</name>
    <dbReference type="NCBI Taxonomy" id="1111676"/>
    <lineage>
        <taxon>Bacteria</taxon>
        <taxon>Bacillati</taxon>
        <taxon>Mycoplasmatota</taxon>
        <taxon>Mollicutes</taxon>
        <taxon>Mycoplasmataceae</taxon>
        <taxon>Mycoplasma</taxon>
    </lineage>
</organism>
<dbReference type="STRING" id="1111676.MHC_03590"/>
<protein>
    <submittedName>
        <fullName evidence="1">Uncharacterized protein</fullName>
    </submittedName>
</protein>